<evidence type="ECO:0000256" key="1">
    <source>
        <dbReference type="PROSITE-ProRule" id="PRU00169"/>
    </source>
</evidence>
<name>A0A9X7WE53_9MYCO</name>
<proteinExistence type="predicted"/>
<dbReference type="AlphaFoldDB" id="A0A9X7WE53"/>
<dbReference type="SUPFAM" id="SSF52172">
    <property type="entry name" value="CheY-like"/>
    <property type="match status" value="1"/>
</dbReference>
<dbReference type="PROSITE" id="PS50110">
    <property type="entry name" value="RESPONSE_REGULATORY"/>
    <property type="match status" value="1"/>
</dbReference>
<protein>
    <submittedName>
        <fullName evidence="3">Response regulator transcription factor</fullName>
    </submittedName>
</protein>
<dbReference type="EMBL" id="CP080997">
    <property type="protein sequence ID" value="QZA06553.1"/>
    <property type="molecule type" value="Genomic_DNA"/>
</dbReference>
<feature type="modified residue" description="4-aspartylphosphate" evidence="1">
    <location>
        <position position="76"/>
    </location>
</feature>
<gene>
    <name evidence="3" type="ORF">K3U94_16260</name>
</gene>
<dbReference type="SMART" id="SM00448">
    <property type="entry name" value="REC"/>
    <property type="match status" value="1"/>
</dbReference>
<dbReference type="OrthoDB" id="3395459at2"/>
<dbReference type="GO" id="GO:0000160">
    <property type="term" value="P:phosphorelay signal transduction system"/>
    <property type="evidence" value="ECO:0007669"/>
    <property type="project" value="InterPro"/>
</dbReference>
<feature type="domain" description="Response regulatory" evidence="2">
    <location>
        <begin position="21"/>
        <end position="140"/>
    </location>
</feature>
<sequence>MYRCDLRSSIWTVSDSNAALRILVYSDDAATRARVTTALGKQLHPDLPELSYVEVATEPMVIRQMDAGGIDLAILDGEATPAGGMGICKQLKDEITPCPPIVVLTGRADDVWLAKWSHADAAVAHPIDPMELSHAVLGLLRTPTGS</sequence>
<dbReference type="Gene3D" id="3.40.50.2300">
    <property type="match status" value="1"/>
</dbReference>
<dbReference type="InterPro" id="IPR001789">
    <property type="entry name" value="Sig_transdc_resp-reg_receiver"/>
</dbReference>
<evidence type="ECO:0000259" key="2">
    <source>
        <dbReference type="PROSITE" id="PS50110"/>
    </source>
</evidence>
<reference evidence="3" key="1">
    <citation type="submission" date="2021-08" db="EMBL/GenBank/DDBJ databases">
        <title>Whole genome sequencing of non-tuberculosis mycobacteria type-strains.</title>
        <authorList>
            <person name="Igarashi Y."/>
            <person name="Osugi A."/>
            <person name="Mitarai S."/>
        </authorList>
    </citation>
    <scope>NUCLEOTIDE SEQUENCE</scope>
    <source>
        <strain evidence="3">JCM 30995</strain>
    </source>
</reference>
<evidence type="ECO:0000313" key="4">
    <source>
        <dbReference type="Proteomes" id="UP000825008"/>
    </source>
</evidence>
<keyword evidence="1" id="KW-0597">Phosphoprotein</keyword>
<dbReference type="Proteomes" id="UP000825008">
    <property type="component" value="Chromosome"/>
</dbReference>
<dbReference type="KEGG" id="mher:K3U94_16260"/>
<organism evidence="3 4">
    <name type="scientific">Mycolicibacter heraklionensis</name>
    <dbReference type="NCBI Taxonomy" id="512402"/>
    <lineage>
        <taxon>Bacteria</taxon>
        <taxon>Bacillati</taxon>
        <taxon>Actinomycetota</taxon>
        <taxon>Actinomycetes</taxon>
        <taxon>Mycobacteriales</taxon>
        <taxon>Mycobacteriaceae</taxon>
        <taxon>Mycolicibacter</taxon>
    </lineage>
</organism>
<evidence type="ECO:0000313" key="3">
    <source>
        <dbReference type="EMBL" id="QZA06553.1"/>
    </source>
</evidence>
<accession>A0A9X7WE53</accession>
<dbReference type="InterPro" id="IPR011006">
    <property type="entry name" value="CheY-like_superfamily"/>
</dbReference>